<keyword evidence="8" id="KW-1185">Reference proteome</keyword>
<accession>A0A1Y0ES77</accession>
<evidence type="ECO:0000256" key="2">
    <source>
        <dbReference type="ARBA" id="ARBA00023015"/>
    </source>
</evidence>
<name>A0A1Y0ES77_9BURK</name>
<dbReference type="Pfam" id="PF04542">
    <property type="entry name" value="Sigma70_r2"/>
    <property type="match status" value="1"/>
</dbReference>
<keyword evidence="3" id="KW-0731">Sigma factor</keyword>
<dbReference type="Gene3D" id="1.10.10.10">
    <property type="entry name" value="Winged helix-like DNA-binding domain superfamily/Winged helix DNA-binding domain"/>
    <property type="match status" value="1"/>
</dbReference>
<comment type="similarity">
    <text evidence="1">Belongs to the sigma-70 factor family. ECF subfamily.</text>
</comment>
<dbReference type="InterPro" id="IPR013325">
    <property type="entry name" value="RNA_pol_sigma_r2"/>
</dbReference>
<dbReference type="GO" id="GO:0006352">
    <property type="term" value="P:DNA-templated transcription initiation"/>
    <property type="evidence" value="ECO:0007669"/>
    <property type="project" value="InterPro"/>
</dbReference>
<dbReference type="CDD" id="cd06171">
    <property type="entry name" value="Sigma70_r4"/>
    <property type="match status" value="1"/>
</dbReference>
<dbReference type="InterPro" id="IPR007627">
    <property type="entry name" value="RNA_pol_sigma70_r2"/>
</dbReference>
<dbReference type="AlphaFoldDB" id="A0A1Y0ES77"/>
<evidence type="ECO:0000259" key="5">
    <source>
        <dbReference type="Pfam" id="PF04542"/>
    </source>
</evidence>
<dbReference type="KEGG" id="cser:CCO03_19330"/>
<dbReference type="InterPro" id="IPR013324">
    <property type="entry name" value="RNA_pol_sigma_r3/r4-like"/>
</dbReference>
<dbReference type="InterPro" id="IPR014284">
    <property type="entry name" value="RNA_pol_sigma-70_dom"/>
</dbReference>
<dbReference type="GO" id="GO:0016987">
    <property type="term" value="F:sigma factor activity"/>
    <property type="evidence" value="ECO:0007669"/>
    <property type="project" value="UniProtKB-KW"/>
</dbReference>
<dbReference type="InterPro" id="IPR013249">
    <property type="entry name" value="RNA_pol_sigma70_r4_t2"/>
</dbReference>
<dbReference type="EMBL" id="CP021455">
    <property type="protein sequence ID" value="ARU06524.1"/>
    <property type="molecule type" value="Genomic_DNA"/>
</dbReference>
<evidence type="ECO:0000256" key="4">
    <source>
        <dbReference type="ARBA" id="ARBA00023163"/>
    </source>
</evidence>
<gene>
    <name evidence="7" type="ORF">CCO03_19330</name>
</gene>
<organism evidence="7 8">
    <name type="scientific">Comamonas serinivorans</name>
    <dbReference type="NCBI Taxonomy" id="1082851"/>
    <lineage>
        <taxon>Bacteria</taxon>
        <taxon>Pseudomonadati</taxon>
        <taxon>Pseudomonadota</taxon>
        <taxon>Betaproteobacteria</taxon>
        <taxon>Burkholderiales</taxon>
        <taxon>Comamonadaceae</taxon>
        <taxon>Comamonas</taxon>
    </lineage>
</organism>
<dbReference type="Gene3D" id="1.10.1740.10">
    <property type="match status" value="1"/>
</dbReference>
<dbReference type="PANTHER" id="PTHR43133:SF63">
    <property type="entry name" value="RNA POLYMERASE SIGMA FACTOR FECI-RELATED"/>
    <property type="match status" value="1"/>
</dbReference>
<evidence type="ECO:0000313" key="8">
    <source>
        <dbReference type="Proteomes" id="UP000196138"/>
    </source>
</evidence>
<reference evidence="7 8" key="1">
    <citation type="submission" date="2017-05" db="EMBL/GenBank/DDBJ databases">
        <authorList>
            <person name="Song R."/>
            <person name="Chenine A.L."/>
            <person name="Ruprecht R.M."/>
        </authorList>
    </citation>
    <scope>NUCLEOTIDE SEQUENCE [LARGE SCALE GENOMIC DNA]</scope>
    <source>
        <strain evidence="7 8">DSM 26136</strain>
    </source>
</reference>
<evidence type="ECO:0000256" key="1">
    <source>
        <dbReference type="ARBA" id="ARBA00010641"/>
    </source>
</evidence>
<dbReference type="SUPFAM" id="SSF88946">
    <property type="entry name" value="Sigma2 domain of RNA polymerase sigma factors"/>
    <property type="match status" value="1"/>
</dbReference>
<dbReference type="PANTHER" id="PTHR43133">
    <property type="entry name" value="RNA POLYMERASE ECF-TYPE SIGMA FACTO"/>
    <property type="match status" value="1"/>
</dbReference>
<dbReference type="OrthoDB" id="8536462at2"/>
<evidence type="ECO:0000313" key="7">
    <source>
        <dbReference type="EMBL" id="ARU06524.1"/>
    </source>
</evidence>
<feature type="domain" description="RNA polymerase sigma-70 region 2" evidence="5">
    <location>
        <begin position="20"/>
        <end position="85"/>
    </location>
</feature>
<evidence type="ECO:0000256" key="3">
    <source>
        <dbReference type="ARBA" id="ARBA00023082"/>
    </source>
</evidence>
<sequence>MGAVSSPPPLLSPVQQAQHLFTGHHAWLLGRLQARLRNPADAQDVAAETFLRVCGAREPVAIASPRAFLTTIAKRLLVSLWRRRELEQAYLDALARQPEDCAPSPEDRAVLLETLAHIAHALDGLPLKARQTFVLSQIDGLGYQAIADELGISHSTVRRHMAEGFRRTALALARQDAGIGLPRA</sequence>
<keyword evidence="2" id="KW-0805">Transcription regulation</keyword>
<dbReference type="InterPro" id="IPR036388">
    <property type="entry name" value="WH-like_DNA-bd_sf"/>
</dbReference>
<feature type="domain" description="RNA polymerase sigma factor 70 region 4 type 2" evidence="6">
    <location>
        <begin position="118"/>
        <end position="165"/>
    </location>
</feature>
<dbReference type="InterPro" id="IPR039425">
    <property type="entry name" value="RNA_pol_sigma-70-like"/>
</dbReference>
<dbReference type="SUPFAM" id="SSF88659">
    <property type="entry name" value="Sigma3 and sigma4 domains of RNA polymerase sigma factors"/>
    <property type="match status" value="1"/>
</dbReference>
<proteinExistence type="inferred from homology"/>
<dbReference type="RefSeq" id="WP_087283804.1">
    <property type="nucleotide sequence ID" value="NZ_CP021455.1"/>
</dbReference>
<keyword evidence="4" id="KW-0804">Transcription</keyword>
<dbReference type="NCBIfam" id="TIGR02937">
    <property type="entry name" value="sigma70-ECF"/>
    <property type="match status" value="1"/>
</dbReference>
<dbReference type="Proteomes" id="UP000196138">
    <property type="component" value="Chromosome"/>
</dbReference>
<evidence type="ECO:0000259" key="6">
    <source>
        <dbReference type="Pfam" id="PF08281"/>
    </source>
</evidence>
<dbReference type="Pfam" id="PF08281">
    <property type="entry name" value="Sigma70_r4_2"/>
    <property type="match status" value="1"/>
</dbReference>
<dbReference type="GO" id="GO:0003677">
    <property type="term" value="F:DNA binding"/>
    <property type="evidence" value="ECO:0007669"/>
    <property type="project" value="InterPro"/>
</dbReference>
<protein>
    <submittedName>
        <fullName evidence="7">RNA polymerase subunit sigma</fullName>
    </submittedName>
</protein>